<dbReference type="Pfam" id="PF00903">
    <property type="entry name" value="Glyoxalase"/>
    <property type="match status" value="1"/>
</dbReference>
<evidence type="ECO:0000259" key="1">
    <source>
        <dbReference type="PROSITE" id="PS51819"/>
    </source>
</evidence>
<sequence>MSFAHLTLATRDVIATRDFFAGTLGWEPIERPGNIDVEAAWLRIAPGQELHLLRVPDFEPSDFEREFGRHFAVEHPVAGFAVLKDRLVKLGAQLIDPIRETPFERFFFRDPNGYIFEVVDADHAPEV</sequence>
<organism evidence="2">
    <name type="scientific">marine metagenome</name>
    <dbReference type="NCBI Taxonomy" id="408172"/>
    <lineage>
        <taxon>unclassified sequences</taxon>
        <taxon>metagenomes</taxon>
        <taxon>ecological metagenomes</taxon>
    </lineage>
</organism>
<accession>A0A382DFF0</accession>
<dbReference type="PROSITE" id="PS51819">
    <property type="entry name" value="VOC"/>
    <property type="match status" value="1"/>
</dbReference>
<dbReference type="InterPro" id="IPR004360">
    <property type="entry name" value="Glyas_Fos-R_dOase_dom"/>
</dbReference>
<reference evidence="2" key="1">
    <citation type="submission" date="2018-05" db="EMBL/GenBank/DDBJ databases">
        <authorList>
            <person name="Lanie J.A."/>
            <person name="Ng W.-L."/>
            <person name="Kazmierczak K.M."/>
            <person name="Andrzejewski T.M."/>
            <person name="Davidsen T.M."/>
            <person name="Wayne K.J."/>
            <person name="Tettelin H."/>
            <person name="Glass J.I."/>
            <person name="Rusch D."/>
            <person name="Podicherti R."/>
            <person name="Tsui H.-C.T."/>
            <person name="Winkler M.E."/>
        </authorList>
    </citation>
    <scope>NUCLEOTIDE SEQUENCE</scope>
</reference>
<dbReference type="SUPFAM" id="SSF54593">
    <property type="entry name" value="Glyoxalase/Bleomycin resistance protein/Dihydroxybiphenyl dioxygenase"/>
    <property type="match status" value="1"/>
</dbReference>
<dbReference type="EMBL" id="UINC01038966">
    <property type="protein sequence ID" value="SVB36762.1"/>
    <property type="molecule type" value="Genomic_DNA"/>
</dbReference>
<proteinExistence type="predicted"/>
<feature type="domain" description="VOC" evidence="1">
    <location>
        <begin position="2"/>
        <end position="121"/>
    </location>
</feature>
<name>A0A382DFF0_9ZZZZ</name>
<dbReference type="InterPro" id="IPR029068">
    <property type="entry name" value="Glyas_Bleomycin-R_OHBP_Dase"/>
</dbReference>
<dbReference type="Gene3D" id="3.10.180.10">
    <property type="entry name" value="2,3-Dihydroxybiphenyl 1,2-Dioxygenase, domain 1"/>
    <property type="match status" value="1"/>
</dbReference>
<protein>
    <recommendedName>
        <fullName evidence="1">VOC domain-containing protein</fullName>
    </recommendedName>
</protein>
<gene>
    <name evidence="2" type="ORF">METZ01_LOCUS189616</name>
</gene>
<dbReference type="InterPro" id="IPR037523">
    <property type="entry name" value="VOC_core"/>
</dbReference>
<evidence type="ECO:0000313" key="2">
    <source>
        <dbReference type="EMBL" id="SVB36762.1"/>
    </source>
</evidence>
<dbReference type="AlphaFoldDB" id="A0A382DFF0"/>